<organism evidence="1 2">
    <name type="scientific">Rhodococcus jostii (strain RHA1)</name>
    <dbReference type="NCBI Taxonomy" id="101510"/>
    <lineage>
        <taxon>Bacteria</taxon>
        <taxon>Bacillati</taxon>
        <taxon>Actinomycetota</taxon>
        <taxon>Actinomycetes</taxon>
        <taxon>Mycobacteriales</taxon>
        <taxon>Nocardiaceae</taxon>
        <taxon>Rhodococcus</taxon>
    </lineage>
</organism>
<evidence type="ECO:0000313" key="2">
    <source>
        <dbReference type="Proteomes" id="UP000008710"/>
    </source>
</evidence>
<sequence length="136" mass="14847">MLDIVSAGPPTTQLRVSAALDQLPIVLAAARTLTRRRGFALEEVAEVTHAIDEVGAMLIDAASIGSPLRCSFVVSGSVFLMTSTVTSRRCLPRHPDPRWRVLEALTDRVLTTDLPGESEGEHEIVVGFVTRRHWCT</sequence>
<dbReference type="AlphaFoldDB" id="Q0SD14"/>
<name>Q0SD14_RHOJR</name>
<dbReference type="OrthoDB" id="3694612at2"/>
<protein>
    <submittedName>
        <fullName evidence="1">Possible anti-sigma factor</fullName>
    </submittedName>
</protein>
<reference evidence="2" key="1">
    <citation type="journal article" date="2006" name="Proc. Natl. Acad. Sci. U.S.A.">
        <title>The complete genome of Rhodococcus sp. RHA1 provides insights into a catabolic powerhouse.</title>
        <authorList>
            <person name="McLeod M.P."/>
            <person name="Warren R.L."/>
            <person name="Hsiao W.W.L."/>
            <person name="Araki N."/>
            <person name="Myhre M."/>
            <person name="Fernandes C."/>
            <person name="Miyazawa D."/>
            <person name="Wong W."/>
            <person name="Lillquist A.L."/>
            <person name="Wang D."/>
            <person name="Dosanjh M."/>
            <person name="Hara H."/>
            <person name="Petrescu A."/>
            <person name="Morin R.D."/>
            <person name="Yang G."/>
            <person name="Stott J.M."/>
            <person name="Schein J.E."/>
            <person name="Shin H."/>
            <person name="Smailus D."/>
            <person name="Siddiqui A.S."/>
            <person name="Marra M.A."/>
            <person name="Jones S.J.M."/>
            <person name="Holt R."/>
            <person name="Brinkman F.S.L."/>
            <person name="Miyauchi K."/>
            <person name="Fukuda M."/>
            <person name="Davies J.E."/>
            <person name="Mohn W.W."/>
            <person name="Eltis L.D."/>
        </authorList>
    </citation>
    <scope>NUCLEOTIDE SEQUENCE [LARGE SCALE GENOMIC DNA]</scope>
    <source>
        <strain evidence="2">RHA1</strain>
    </source>
</reference>
<gene>
    <name evidence="1" type="ordered locus">RHA1_ro02767</name>
</gene>
<dbReference type="Proteomes" id="UP000008710">
    <property type="component" value="Chromosome"/>
</dbReference>
<evidence type="ECO:0000313" key="1">
    <source>
        <dbReference type="EMBL" id="ABG94572.1"/>
    </source>
</evidence>
<proteinExistence type="predicted"/>
<dbReference type="PATRIC" id="fig|101510.16.peg.2797"/>
<dbReference type="KEGG" id="rha:RHA1_ro02767"/>
<dbReference type="EMBL" id="CP000431">
    <property type="protein sequence ID" value="ABG94572.1"/>
    <property type="molecule type" value="Genomic_DNA"/>
</dbReference>
<dbReference type="HOGENOM" id="CLU_116681_1_1_11"/>
<accession>Q0SD14</accession>